<dbReference type="InterPro" id="IPR007742">
    <property type="entry name" value="NosD_dom"/>
</dbReference>
<dbReference type="PANTHER" id="PTHR22990">
    <property type="entry name" value="F-BOX ONLY PROTEIN"/>
    <property type="match status" value="1"/>
</dbReference>
<proteinExistence type="predicted"/>
<dbReference type="Proteomes" id="UP000620127">
    <property type="component" value="Unassembled WGS sequence"/>
</dbReference>
<feature type="region of interest" description="Disordered" evidence="4">
    <location>
        <begin position="419"/>
        <end position="438"/>
    </location>
</feature>
<dbReference type="InterPro" id="IPR006633">
    <property type="entry name" value="Carb-bd_sugar_hydrolysis-dom"/>
</dbReference>
<dbReference type="InterPro" id="IPR026464">
    <property type="entry name" value="NosD_copper_fam"/>
</dbReference>
<reference evidence="7" key="1">
    <citation type="journal article" date="2019" name="Int. J. Syst. Evol. Microbiol.">
        <title>The Global Catalogue of Microorganisms (GCM) 10K type strain sequencing project: providing services to taxonomists for standard genome sequencing and annotation.</title>
        <authorList>
            <consortium name="The Broad Institute Genomics Platform"/>
            <consortium name="The Broad Institute Genome Sequencing Center for Infectious Disease"/>
            <person name="Wu L."/>
            <person name="Ma J."/>
        </authorList>
    </citation>
    <scope>NUCLEOTIDE SEQUENCE [LARGE SCALE GENOMIC DNA]</scope>
    <source>
        <strain evidence="7">KCTC 23916</strain>
    </source>
</reference>
<dbReference type="EMBL" id="BMYT01000003">
    <property type="protein sequence ID" value="GGX12919.1"/>
    <property type="molecule type" value="Genomic_DNA"/>
</dbReference>
<dbReference type="SUPFAM" id="SSF51126">
    <property type="entry name" value="Pectin lyase-like"/>
    <property type="match status" value="1"/>
</dbReference>
<feature type="domain" description="Carbohydrate-binding/sugar hydrolysis" evidence="5">
    <location>
        <begin position="55"/>
        <end position="203"/>
    </location>
</feature>
<evidence type="ECO:0000259" key="5">
    <source>
        <dbReference type="SMART" id="SM00722"/>
    </source>
</evidence>
<dbReference type="SMART" id="SM00722">
    <property type="entry name" value="CASH"/>
    <property type="match status" value="2"/>
</dbReference>
<gene>
    <name evidence="6" type="ORF">GCM10011282_18770</name>
</gene>
<evidence type="ECO:0000313" key="7">
    <source>
        <dbReference type="Proteomes" id="UP000620127"/>
    </source>
</evidence>
<evidence type="ECO:0000256" key="4">
    <source>
        <dbReference type="SAM" id="MobiDB-lite"/>
    </source>
</evidence>
<evidence type="ECO:0000256" key="2">
    <source>
        <dbReference type="ARBA" id="ARBA00022737"/>
    </source>
</evidence>
<evidence type="ECO:0000313" key="6">
    <source>
        <dbReference type="EMBL" id="GGX12919.1"/>
    </source>
</evidence>
<dbReference type="NCBIfam" id="TIGR04247">
    <property type="entry name" value="NosD_copper_fam"/>
    <property type="match status" value="1"/>
</dbReference>
<evidence type="ECO:0000256" key="3">
    <source>
        <dbReference type="ARBA" id="ARBA00022786"/>
    </source>
</evidence>
<sequence>MHNLNAQSKSHIFNRIMNEIKRLLLLWTIALPMLAGAATVSVKPGESIQQAIAKAQAGDTIEIARGQYQENLIIDKKLTLKGIHRPTIRGGNHGDTIRIVSPDVVIDGLIVRDSGDSLKDQNAGIYIYPGSHRSIVKNCDITYNLFGLWIEKANDVLIENNLITGKREYNSSQRGNGIQLYNTKGARIIGNNISFVRDALYVDVSHHAIFRGNKLHHSRYGSHYMNSYYNLWEDNDSYFNRGGLALMEVRDQIVRNNRTWGNSDHGIMLRTMQDSLIENNVIAGNSRGFFIYDVEYVNIKNNLVVDNRVGVHLSAGSTRNQVEGNDFISNREQIRYVGAKNETWGAESGNYWSNYLGWDRNADGVGDLAYEANDMVDRLSWRYPSTQILLASPAVQALRLVSQQFPVLRVPSVIDPKPRMHPSNKQWRRWNGKHYPGQ</sequence>
<dbReference type="InterPro" id="IPR012334">
    <property type="entry name" value="Pectin_lyas_fold"/>
</dbReference>
<dbReference type="InterPro" id="IPR022441">
    <property type="entry name" value="Para_beta_helix_rpt-2"/>
</dbReference>
<comment type="caution">
    <text evidence="6">The sequence shown here is derived from an EMBL/GenBank/DDBJ whole genome shotgun (WGS) entry which is preliminary data.</text>
</comment>
<dbReference type="NCBIfam" id="TIGR03804">
    <property type="entry name" value="para_beta_helix"/>
    <property type="match status" value="1"/>
</dbReference>
<accession>A0ABQ2XF47</accession>
<dbReference type="PANTHER" id="PTHR22990:SF15">
    <property type="entry name" value="F-BOX ONLY PROTEIN 10"/>
    <property type="match status" value="1"/>
</dbReference>
<organism evidence="6 7">
    <name type="scientific">Undibacterium macrobrachii</name>
    <dbReference type="NCBI Taxonomy" id="1119058"/>
    <lineage>
        <taxon>Bacteria</taxon>
        <taxon>Pseudomonadati</taxon>
        <taxon>Pseudomonadota</taxon>
        <taxon>Betaproteobacteria</taxon>
        <taxon>Burkholderiales</taxon>
        <taxon>Oxalobacteraceae</taxon>
        <taxon>Undibacterium</taxon>
    </lineage>
</organism>
<keyword evidence="7" id="KW-1185">Reference proteome</keyword>
<evidence type="ECO:0000256" key="1">
    <source>
        <dbReference type="ARBA" id="ARBA00004906"/>
    </source>
</evidence>
<feature type="domain" description="Carbohydrate-binding/sugar hydrolysis" evidence="5">
    <location>
        <begin position="209"/>
        <end position="368"/>
    </location>
</feature>
<keyword evidence="2" id="KW-0677">Repeat</keyword>
<dbReference type="SMART" id="SM00710">
    <property type="entry name" value="PbH1"/>
    <property type="match status" value="9"/>
</dbReference>
<dbReference type="Pfam" id="PF05048">
    <property type="entry name" value="NosD"/>
    <property type="match status" value="1"/>
</dbReference>
<dbReference type="Gene3D" id="2.160.20.10">
    <property type="entry name" value="Single-stranded right-handed beta-helix, Pectin lyase-like"/>
    <property type="match status" value="2"/>
</dbReference>
<dbReference type="InterPro" id="IPR051550">
    <property type="entry name" value="SCF-Subunits/Alg-Epimerases"/>
</dbReference>
<dbReference type="InterPro" id="IPR011050">
    <property type="entry name" value="Pectin_lyase_fold/virulence"/>
</dbReference>
<keyword evidence="3" id="KW-0833">Ubl conjugation pathway</keyword>
<protein>
    <submittedName>
        <fullName evidence="6">Copper ABC transporter substrate-binding protein</fullName>
    </submittedName>
</protein>
<comment type="pathway">
    <text evidence="1">Protein modification; protein ubiquitination.</text>
</comment>
<name>A0ABQ2XF47_9BURK</name>
<feature type="compositionally biased region" description="Basic residues" evidence="4">
    <location>
        <begin position="419"/>
        <end position="432"/>
    </location>
</feature>
<dbReference type="InterPro" id="IPR006626">
    <property type="entry name" value="PbH1"/>
</dbReference>